<dbReference type="EMBL" id="CP034759">
    <property type="protein sequence ID" value="QBG35607.1"/>
    <property type="molecule type" value="Genomic_DNA"/>
</dbReference>
<dbReference type="OrthoDB" id="5348860at2"/>
<dbReference type="AlphaFoldDB" id="A0A4P6P848"/>
<keyword evidence="2" id="KW-1185">Reference proteome</keyword>
<name>A0A4P6P848_9GAMM</name>
<proteinExistence type="predicted"/>
<dbReference type="RefSeq" id="WP_130600948.1">
    <property type="nucleotide sequence ID" value="NZ_CP034759.1"/>
</dbReference>
<evidence type="ECO:0000313" key="1">
    <source>
        <dbReference type="EMBL" id="QBG35607.1"/>
    </source>
</evidence>
<dbReference type="Proteomes" id="UP000290244">
    <property type="component" value="Chromosome"/>
</dbReference>
<gene>
    <name evidence="1" type="ORF">EMK97_07715</name>
</gene>
<accession>A0A4P6P848</accession>
<evidence type="ECO:0000313" key="2">
    <source>
        <dbReference type="Proteomes" id="UP000290244"/>
    </source>
</evidence>
<dbReference type="KEGG" id="lsd:EMK97_07715"/>
<sequence length="59" mass="6707">MQPEQFPEQKRSHFYVNDQLEIIIEGVKCLDAMSGEQFASKVTIITANRRLTGCGRALH</sequence>
<protein>
    <submittedName>
        <fullName evidence="1">Uncharacterized protein</fullName>
    </submittedName>
</protein>
<organism evidence="1 2">
    <name type="scientific">Litorilituus sediminis</name>
    <dbReference type="NCBI Taxonomy" id="718192"/>
    <lineage>
        <taxon>Bacteria</taxon>
        <taxon>Pseudomonadati</taxon>
        <taxon>Pseudomonadota</taxon>
        <taxon>Gammaproteobacteria</taxon>
        <taxon>Alteromonadales</taxon>
        <taxon>Colwelliaceae</taxon>
        <taxon>Litorilituus</taxon>
    </lineage>
</organism>
<reference evidence="1 2" key="1">
    <citation type="submission" date="2018-12" db="EMBL/GenBank/DDBJ databases">
        <title>Complete genome of Litorilituus sediminis.</title>
        <authorList>
            <person name="Liu A."/>
            <person name="Rong J."/>
        </authorList>
    </citation>
    <scope>NUCLEOTIDE SEQUENCE [LARGE SCALE GENOMIC DNA]</scope>
    <source>
        <strain evidence="1 2">JCM 17549</strain>
    </source>
</reference>